<dbReference type="PANTHER" id="PTHR48258:SF6">
    <property type="entry name" value="LEUCINE-RICH REPEAT DOMAIN, L DOMAIN-CONTAINING PROTEIN"/>
    <property type="match status" value="1"/>
</dbReference>
<organism evidence="2 3">
    <name type="scientific">Lithocarpus litseifolius</name>
    <dbReference type="NCBI Taxonomy" id="425828"/>
    <lineage>
        <taxon>Eukaryota</taxon>
        <taxon>Viridiplantae</taxon>
        <taxon>Streptophyta</taxon>
        <taxon>Embryophyta</taxon>
        <taxon>Tracheophyta</taxon>
        <taxon>Spermatophyta</taxon>
        <taxon>Magnoliopsida</taxon>
        <taxon>eudicotyledons</taxon>
        <taxon>Gunneridae</taxon>
        <taxon>Pentapetalae</taxon>
        <taxon>rosids</taxon>
        <taxon>fabids</taxon>
        <taxon>Fagales</taxon>
        <taxon>Fagaceae</taxon>
        <taxon>Lithocarpus</taxon>
    </lineage>
</organism>
<evidence type="ECO:0000313" key="3">
    <source>
        <dbReference type="Proteomes" id="UP001459277"/>
    </source>
</evidence>
<evidence type="ECO:0000313" key="2">
    <source>
        <dbReference type="EMBL" id="KAK9997861.1"/>
    </source>
</evidence>
<gene>
    <name evidence="2" type="ORF">SO802_017464</name>
</gene>
<proteinExistence type="predicted"/>
<dbReference type="PANTHER" id="PTHR48258">
    <property type="entry name" value="DUF4218 DOMAIN-CONTAINING PROTEIN-RELATED"/>
    <property type="match status" value="1"/>
</dbReference>
<protein>
    <recommendedName>
        <fullName evidence="1">DUF4216 domain-containing protein</fullName>
    </recommendedName>
</protein>
<name>A0AAW2CI15_9ROSI</name>
<dbReference type="InterPro" id="IPR025312">
    <property type="entry name" value="DUF4216"/>
</dbReference>
<sequence>MQGCRVGASGWLAWCYKVMTNLSNKGLDMMLELLTKILPKGNLVPRSTYEAKKILRNLGMSYEHIDACKNDCALFWKENENLDRCPVCEVPRYKDTRAQGKKIPYKMNKLKVNESSEATKQLWSLANGPKPHVKEYTVCMVNGVKFHTRDLDNRRVTQNSGVCTEGDHEGEMHNFYGHVCKIWELEYMFRHKVVLFQCEWYNTGTNSRRRTIRTDAHCTSIDVTSRWYQNDPFILPSQAKQVFYLQDTKLRDPWKIVQCIQLRGVFDVPEVGGGESNDNTEDSDAFQQEAIVDVVPINVEDNIIEYCMGDVEIEVVLEGGTS</sequence>
<evidence type="ECO:0000259" key="1">
    <source>
        <dbReference type="Pfam" id="PF13952"/>
    </source>
</evidence>
<accession>A0AAW2CI15</accession>
<dbReference type="Proteomes" id="UP001459277">
    <property type="component" value="Unassembled WGS sequence"/>
</dbReference>
<reference evidence="2 3" key="1">
    <citation type="submission" date="2024-01" db="EMBL/GenBank/DDBJ databases">
        <title>A telomere-to-telomere, gap-free genome of sweet tea (Lithocarpus litseifolius).</title>
        <authorList>
            <person name="Zhou J."/>
        </authorList>
    </citation>
    <scope>NUCLEOTIDE SEQUENCE [LARGE SCALE GENOMIC DNA]</scope>
    <source>
        <strain evidence="2">Zhou-2022a</strain>
        <tissue evidence="2">Leaf</tissue>
    </source>
</reference>
<keyword evidence="3" id="KW-1185">Reference proteome</keyword>
<dbReference type="EMBL" id="JAZDWU010000006">
    <property type="protein sequence ID" value="KAK9997861.1"/>
    <property type="molecule type" value="Genomic_DNA"/>
</dbReference>
<comment type="caution">
    <text evidence="2">The sequence shown here is derived from an EMBL/GenBank/DDBJ whole genome shotgun (WGS) entry which is preliminary data.</text>
</comment>
<feature type="domain" description="DUF4216" evidence="1">
    <location>
        <begin position="183"/>
        <end position="257"/>
    </location>
</feature>
<dbReference type="Pfam" id="PF13952">
    <property type="entry name" value="DUF4216"/>
    <property type="match status" value="1"/>
</dbReference>
<dbReference type="AlphaFoldDB" id="A0AAW2CI15"/>